<evidence type="ECO:0000313" key="16">
    <source>
        <dbReference type="EMBL" id="HDD52965.1"/>
    </source>
</evidence>
<dbReference type="GO" id="GO:0042802">
    <property type="term" value="F:identical protein binding"/>
    <property type="evidence" value="ECO:0007669"/>
    <property type="project" value="UniProtKB-ARBA"/>
</dbReference>
<evidence type="ECO:0000256" key="9">
    <source>
        <dbReference type="ARBA" id="ARBA00023235"/>
    </source>
</evidence>
<evidence type="ECO:0000259" key="15">
    <source>
        <dbReference type="PROSITE" id="PS51199"/>
    </source>
</evidence>
<dbReference type="Gene3D" id="1.10.860.10">
    <property type="entry name" value="DNAb Helicase, Chain A"/>
    <property type="match status" value="1"/>
</dbReference>
<dbReference type="PROSITE" id="PS50162">
    <property type="entry name" value="RECA_2"/>
    <property type="match status" value="1"/>
</dbReference>
<dbReference type="Proteomes" id="UP000885690">
    <property type="component" value="Unassembled WGS sequence"/>
</dbReference>
<sequence length="451" mass="50963">MKSEAAQEVRLPPQNIEAEQCVLGSVLLDNSALNKVLDILSPEDFYKREHQIIYTTMLDLYDKNHPIDLITLSDTLTHREELEAAGGLEYLMELAEVVPSSAHAPHYARIVKEKAVLRHLIRAATDILTICYEGGQEVEEVLDEAERRIFSVSEKKTRRDFIDAKALLKEAVKSLEDLAIKKRAITGIATGFRELDRLTSGFQPSDLIIIAARPSMGKTALALNIAQHAAIKEKKTVAIFSLEMSREQLALRMLSSLAKIPSHKLRTGILSNDEWKKLIRAANKLSDSPVYVDDTPALSVLEIRAKARRLMSEHRLDLVIIDYLQLMRSRSKTESRQQEISEISRSLKSLAKELNVPIVALSQLSRAVEGRQNKRPQLSDLRESGAIEQDGDLILFIYRPEVYKPDKPEYHGIAEIIVGKQRNGPTGTFKLTFLKEYTTFEEYAHEEDLDL</sequence>
<keyword evidence="3 13" id="KW-0235">DNA replication</keyword>
<dbReference type="PANTHER" id="PTHR30153">
    <property type="entry name" value="REPLICATIVE DNA HELICASE DNAB"/>
    <property type="match status" value="1"/>
</dbReference>
<dbReference type="InterPro" id="IPR007693">
    <property type="entry name" value="DNA_helicase_DnaB-like_N"/>
</dbReference>
<dbReference type="SUPFAM" id="SSF48024">
    <property type="entry name" value="N-terminal domain of DnaB helicase"/>
    <property type="match status" value="1"/>
</dbReference>
<dbReference type="InterPro" id="IPR016136">
    <property type="entry name" value="DNA_helicase_N/primase_C"/>
</dbReference>
<dbReference type="PROSITE" id="PS51199">
    <property type="entry name" value="SF4_HELICASE"/>
    <property type="match status" value="1"/>
</dbReference>
<keyword evidence="2 13" id="KW-0639">Primosome</keyword>
<keyword evidence="5 13" id="KW-0378">Hydrolase</keyword>
<evidence type="ECO:0000256" key="10">
    <source>
        <dbReference type="ARBA" id="ARBA00044932"/>
    </source>
</evidence>
<evidence type="ECO:0000256" key="13">
    <source>
        <dbReference type="RuleBase" id="RU362085"/>
    </source>
</evidence>
<dbReference type="GO" id="GO:1990077">
    <property type="term" value="C:primosome complex"/>
    <property type="evidence" value="ECO:0007669"/>
    <property type="project" value="UniProtKB-UniRule"/>
</dbReference>
<dbReference type="InterPro" id="IPR020588">
    <property type="entry name" value="RecA_ATP-bd"/>
</dbReference>
<dbReference type="GO" id="GO:0003677">
    <property type="term" value="F:DNA binding"/>
    <property type="evidence" value="ECO:0007669"/>
    <property type="project" value="UniProtKB-UniRule"/>
</dbReference>
<dbReference type="CDD" id="cd00984">
    <property type="entry name" value="DnaB_C"/>
    <property type="match status" value="1"/>
</dbReference>
<feature type="domain" description="SF4 helicase" evidence="15">
    <location>
        <begin position="181"/>
        <end position="447"/>
    </location>
</feature>
<evidence type="ECO:0000259" key="14">
    <source>
        <dbReference type="PROSITE" id="PS50162"/>
    </source>
</evidence>
<organism evidence="16">
    <name type="scientific">Thermosulfidibacter takaii</name>
    <dbReference type="NCBI Taxonomy" id="412593"/>
    <lineage>
        <taxon>Bacteria</taxon>
        <taxon>Pseudomonadati</taxon>
        <taxon>Thermosulfidibacterota</taxon>
        <taxon>Thermosulfidibacteria</taxon>
        <taxon>Thermosulfidibacterales</taxon>
        <taxon>Thermosulfidibacteraceae</taxon>
    </lineage>
</organism>
<dbReference type="PANTHER" id="PTHR30153:SF2">
    <property type="entry name" value="REPLICATIVE DNA HELICASE"/>
    <property type="match status" value="1"/>
</dbReference>
<gene>
    <name evidence="16" type="primary">dnaB</name>
    <name evidence="16" type="ORF">ENF32_02710</name>
</gene>
<name>A0A7C0Y7T1_9BACT</name>
<dbReference type="GO" id="GO:0043139">
    <property type="term" value="F:5'-3' DNA helicase activity"/>
    <property type="evidence" value="ECO:0007669"/>
    <property type="project" value="UniProtKB-EC"/>
</dbReference>
<evidence type="ECO:0000256" key="12">
    <source>
        <dbReference type="NCBIfam" id="TIGR00665"/>
    </source>
</evidence>
<evidence type="ECO:0000256" key="3">
    <source>
        <dbReference type="ARBA" id="ARBA00022705"/>
    </source>
</evidence>
<accession>A0A7C0Y7T1</accession>
<comment type="caution">
    <text evidence="16">The sequence shown here is derived from an EMBL/GenBank/DDBJ whole genome shotgun (WGS) entry which is preliminary data.</text>
</comment>
<dbReference type="InterPro" id="IPR036185">
    <property type="entry name" value="DNA_heli_DnaB-like_N_sf"/>
</dbReference>
<keyword evidence="4 13" id="KW-0547">Nucleotide-binding</keyword>
<dbReference type="GO" id="GO:0005829">
    <property type="term" value="C:cytosol"/>
    <property type="evidence" value="ECO:0007669"/>
    <property type="project" value="TreeGrafter"/>
</dbReference>
<dbReference type="GO" id="GO:0140664">
    <property type="term" value="F:ATP-dependent DNA damage sensor activity"/>
    <property type="evidence" value="ECO:0007669"/>
    <property type="project" value="InterPro"/>
</dbReference>
<dbReference type="NCBIfam" id="TIGR00665">
    <property type="entry name" value="DnaB"/>
    <property type="match status" value="1"/>
</dbReference>
<dbReference type="FunFam" id="1.10.860.10:FF:000001">
    <property type="entry name" value="Replicative DNA helicase"/>
    <property type="match status" value="1"/>
</dbReference>
<dbReference type="EC" id="5.6.2.3" evidence="12 13"/>
<comment type="similarity">
    <text evidence="1 13">Belongs to the helicase family. DnaB subfamily.</text>
</comment>
<dbReference type="Pfam" id="PF00772">
    <property type="entry name" value="DnaB"/>
    <property type="match status" value="1"/>
</dbReference>
<evidence type="ECO:0000256" key="5">
    <source>
        <dbReference type="ARBA" id="ARBA00022801"/>
    </source>
</evidence>
<dbReference type="InterPro" id="IPR007692">
    <property type="entry name" value="DNA_helicase_DnaB"/>
</dbReference>
<comment type="function">
    <text evidence="10 13">The main replicative DNA helicase, it participates in initiation and elongation during chromosome replication. Travels ahead of the DNA replisome, separating dsDNA into templates for DNA synthesis. A processive ATP-dependent 5'-3' DNA helicase it has DNA-dependent ATPase activity.</text>
</comment>
<feature type="domain" description="RecA family profile 1" evidence="14">
    <location>
        <begin position="184"/>
        <end position="364"/>
    </location>
</feature>
<keyword evidence="6 13" id="KW-0347">Helicase</keyword>
<dbReference type="Pfam" id="PF03796">
    <property type="entry name" value="DnaB_C"/>
    <property type="match status" value="1"/>
</dbReference>
<evidence type="ECO:0000256" key="4">
    <source>
        <dbReference type="ARBA" id="ARBA00022741"/>
    </source>
</evidence>
<evidence type="ECO:0000256" key="1">
    <source>
        <dbReference type="ARBA" id="ARBA00008428"/>
    </source>
</evidence>
<dbReference type="Gene3D" id="3.40.50.300">
    <property type="entry name" value="P-loop containing nucleotide triphosphate hydrolases"/>
    <property type="match status" value="1"/>
</dbReference>
<dbReference type="InterPro" id="IPR003593">
    <property type="entry name" value="AAA+_ATPase"/>
</dbReference>
<keyword evidence="7 13" id="KW-0067">ATP-binding</keyword>
<proteinExistence type="inferred from homology"/>
<dbReference type="NCBIfam" id="NF004384">
    <property type="entry name" value="PRK05748.1"/>
    <property type="match status" value="1"/>
</dbReference>
<evidence type="ECO:0000256" key="2">
    <source>
        <dbReference type="ARBA" id="ARBA00022515"/>
    </source>
</evidence>
<dbReference type="FunFam" id="3.40.50.300:FF:000076">
    <property type="entry name" value="Replicative DNA helicase"/>
    <property type="match status" value="1"/>
</dbReference>
<evidence type="ECO:0000256" key="8">
    <source>
        <dbReference type="ARBA" id="ARBA00023125"/>
    </source>
</evidence>
<evidence type="ECO:0000256" key="11">
    <source>
        <dbReference type="ARBA" id="ARBA00048954"/>
    </source>
</evidence>
<evidence type="ECO:0000256" key="7">
    <source>
        <dbReference type="ARBA" id="ARBA00022840"/>
    </source>
</evidence>
<comment type="catalytic activity">
    <reaction evidence="11 13">
        <text>ATP + H2O = ADP + phosphate + H(+)</text>
        <dbReference type="Rhea" id="RHEA:13065"/>
        <dbReference type="ChEBI" id="CHEBI:15377"/>
        <dbReference type="ChEBI" id="CHEBI:15378"/>
        <dbReference type="ChEBI" id="CHEBI:30616"/>
        <dbReference type="ChEBI" id="CHEBI:43474"/>
        <dbReference type="ChEBI" id="CHEBI:456216"/>
        <dbReference type="EC" id="5.6.2.3"/>
    </reaction>
</comment>
<dbReference type="InterPro" id="IPR027417">
    <property type="entry name" value="P-loop_NTPase"/>
</dbReference>
<dbReference type="InterPro" id="IPR007694">
    <property type="entry name" value="DNA_helicase_DnaB-like_C"/>
</dbReference>
<keyword evidence="8 13" id="KW-0238">DNA-binding</keyword>
<dbReference type="SUPFAM" id="SSF52540">
    <property type="entry name" value="P-loop containing nucleoside triphosphate hydrolases"/>
    <property type="match status" value="1"/>
</dbReference>
<dbReference type="GO" id="GO:0006269">
    <property type="term" value="P:DNA replication, synthesis of primer"/>
    <property type="evidence" value="ECO:0007669"/>
    <property type="project" value="UniProtKB-UniRule"/>
</dbReference>
<dbReference type="EMBL" id="DQWS01000104">
    <property type="protein sequence ID" value="HDD52965.1"/>
    <property type="molecule type" value="Genomic_DNA"/>
</dbReference>
<dbReference type="GO" id="GO:0006281">
    <property type="term" value="P:DNA repair"/>
    <property type="evidence" value="ECO:0007669"/>
    <property type="project" value="InterPro"/>
</dbReference>
<dbReference type="GO" id="GO:0005524">
    <property type="term" value="F:ATP binding"/>
    <property type="evidence" value="ECO:0007669"/>
    <property type="project" value="UniProtKB-UniRule"/>
</dbReference>
<evidence type="ECO:0000256" key="6">
    <source>
        <dbReference type="ARBA" id="ARBA00022806"/>
    </source>
</evidence>
<keyword evidence="9" id="KW-0413">Isomerase</keyword>
<dbReference type="AlphaFoldDB" id="A0A7C0Y7T1"/>
<protein>
    <recommendedName>
        <fullName evidence="12 13">Replicative DNA helicase</fullName>
        <ecNumber evidence="12 13">5.6.2.3</ecNumber>
    </recommendedName>
</protein>
<reference evidence="16" key="1">
    <citation type="journal article" date="2020" name="mSystems">
        <title>Genome- and Community-Level Interaction Insights into Carbon Utilization and Element Cycling Functions of Hydrothermarchaeota in Hydrothermal Sediment.</title>
        <authorList>
            <person name="Zhou Z."/>
            <person name="Liu Y."/>
            <person name="Xu W."/>
            <person name="Pan J."/>
            <person name="Luo Z.H."/>
            <person name="Li M."/>
        </authorList>
    </citation>
    <scope>NUCLEOTIDE SEQUENCE [LARGE SCALE GENOMIC DNA]</scope>
    <source>
        <strain evidence="16">HyVt-115</strain>
    </source>
</reference>
<dbReference type="GO" id="GO:0016787">
    <property type="term" value="F:hydrolase activity"/>
    <property type="evidence" value="ECO:0007669"/>
    <property type="project" value="UniProtKB-KW"/>
</dbReference>
<dbReference type="SMART" id="SM00382">
    <property type="entry name" value="AAA"/>
    <property type="match status" value="1"/>
</dbReference>